<name>A0A1Y1HQ70_KLENI</name>
<dbReference type="OrthoDB" id="2018059at2759"/>
<dbReference type="OMA" id="CEETECV"/>
<evidence type="ECO:0000313" key="4">
    <source>
        <dbReference type="Proteomes" id="UP000054558"/>
    </source>
</evidence>
<proteinExistence type="predicted"/>
<dbReference type="GO" id="GO:0003682">
    <property type="term" value="F:chromatin binding"/>
    <property type="evidence" value="ECO:0007669"/>
    <property type="project" value="InterPro"/>
</dbReference>
<feature type="compositionally biased region" description="Low complexity" evidence="1">
    <location>
        <begin position="127"/>
        <end position="148"/>
    </location>
</feature>
<dbReference type="Pfam" id="PF16719">
    <property type="entry name" value="SAWADEE"/>
    <property type="match status" value="1"/>
</dbReference>
<keyword evidence="3" id="KW-0238">DNA-binding</keyword>
<sequence length="322" mass="35971">MGGRAFRFLPSEVDFLLGELEKHGKTPPQHILEEYTVQLNADPQRQAEPIVSKQLWNWFQNRRHHFRKVAGTVSPHKLTKPAANRDSPAPEPARQTAPQPPQPSPLGAIPIQGPSRGRGRPPREKSGSPLLHATSSLSKASSPAHSSPGVNVTYDEKDCAANLDYESLSTRDHAWYDVDKFVGRRVNDQGQMEMKVRFGGFNVDEDEWVDVKTGIRQRSLPCEASECVGVLPGDLVLCFQEGREQALYFDADVYEVQRGRHDVRGCRCRFKVRYRVDGNEEVVPLRKICRRPETEYRFQLAAAASAQVAATVPPLAEGATLP</sequence>
<keyword evidence="3" id="KW-0371">Homeobox</keyword>
<dbReference type="PANTHER" id="PTHR33827:SF7">
    <property type="entry name" value="PROTEIN SAWADEE HOMEODOMAIN HOMOLOG 2"/>
    <property type="match status" value="1"/>
</dbReference>
<dbReference type="InterPro" id="IPR032001">
    <property type="entry name" value="SAWADEE_dom"/>
</dbReference>
<feature type="domain" description="SAWADEE" evidence="2">
    <location>
        <begin position="163"/>
        <end position="289"/>
    </location>
</feature>
<dbReference type="GO" id="GO:0003677">
    <property type="term" value="F:DNA binding"/>
    <property type="evidence" value="ECO:0007669"/>
    <property type="project" value="UniProtKB-KW"/>
</dbReference>
<feature type="compositionally biased region" description="Low complexity" evidence="1">
    <location>
        <begin position="105"/>
        <end position="115"/>
    </location>
</feature>
<evidence type="ECO:0000259" key="2">
    <source>
        <dbReference type="Pfam" id="PF16719"/>
    </source>
</evidence>
<gene>
    <name evidence="3" type="ORF">KFL_000620040</name>
</gene>
<dbReference type="EMBL" id="DF237011">
    <property type="protein sequence ID" value="GAQ80770.1"/>
    <property type="molecule type" value="Genomic_DNA"/>
</dbReference>
<feature type="region of interest" description="Disordered" evidence="1">
    <location>
        <begin position="69"/>
        <end position="150"/>
    </location>
</feature>
<reference evidence="3 4" key="1">
    <citation type="journal article" date="2014" name="Nat. Commun.">
        <title>Klebsormidium flaccidum genome reveals primary factors for plant terrestrial adaptation.</title>
        <authorList>
            <person name="Hori K."/>
            <person name="Maruyama F."/>
            <person name="Fujisawa T."/>
            <person name="Togashi T."/>
            <person name="Yamamoto N."/>
            <person name="Seo M."/>
            <person name="Sato S."/>
            <person name="Yamada T."/>
            <person name="Mori H."/>
            <person name="Tajima N."/>
            <person name="Moriyama T."/>
            <person name="Ikeuchi M."/>
            <person name="Watanabe M."/>
            <person name="Wada H."/>
            <person name="Kobayashi K."/>
            <person name="Saito M."/>
            <person name="Masuda T."/>
            <person name="Sasaki-Sekimoto Y."/>
            <person name="Mashiguchi K."/>
            <person name="Awai K."/>
            <person name="Shimojima M."/>
            <person name="Masuda S."/>
            <person name="Iwai M."/>
            <person name="Nobusawa T."/>
            <person name="Narise T."/>
            <person name="Kondo S."/>
            <person name="Saito H."/>
            <person name="Sato R."/>
            <person name="Murakawa M."/>
            <person name="Ihara Y."/>
            <person name="Oshima-Yamada Y."/>
            <person name="Ohtaka K."/>
            <person name="Satoh M."/>
            <person name="Sonobe K."/>
            <person name="Ishii M."/>
            <person name="Ohtani R."/>
            <person name="Kanamori-Sato M."/>
            <person name="Honoki R."/>
            <person name="Miyazaki D."/>
            <person name="Mochizuki H."/>
            <person name="Umetsu J."/>
            <person name="Higashi K."/>
            <person name="Shibata D."/>
            <person name="Kamiya Y."/>
            <person name="Sato N."/>
            <person name="Nakamura Y."/>
            <person name="Tabata S."/>
            <person name="Ida S."/>
            <person name="Kurokawa K."/>
            <person name="Ohta H."/>
        </authorList>
    </citation>
    <scope>NUCLEOTIDE SEQUENCE [LARGE SCALE GENOMIC DNA]</scope>
    <source>
        <strain evidence="3 4">NIES-2285</strain>
    </source>
</reference>
<dbReference type="PANTHER" id="PTHR33827">
    <property type="entry name" value="PROTEIN SAWADEE HOMEODOMAIN HOMOLOG 2"/>
    <property type="match status" value="1"/>
</dbReference>
<protein>
    <submittedName>
        <fullName evidence="3">SAWADEE domain containing homeodomain protein</fullName>
    </submittedName>
</protein>
<dbReference type="Gene3D" id="2.40.50.40">
    <property type="match status" value="1"/>
</dbReference>
<evidence type="ECO:0000256" key="1">
    <source>
        <dbReference type="SAM" id="MobiDB-lite"/>
    </source>
</evidence>
<dbReference type="STRING" id="105231.A0A1Y1HQ70"/>
<organism evidence="3 4">
    <name type="scientific">Klebsormidium nitens</name>
    <name type="common">Green alga</name>
    <name type="synonym">Ulothrix nitens</name>
    <dbReference type="NCBI Taxonomy" id="105231"/>
    <lineage>
        <taxon>Eukaryota</taxon>
        <taxon>Viridiplantae</taxon>
        <taxon>Streptophyta</taxon>
        <taxon>Klebsormidiophyceae</taxon>
        <taxon>Klebsormidiales</taxon>
        <taxon>Klebsormidiaceae</taxon>
        <taxon>Klebsormidium</taxon>
    </lineage>
</organism>
<accession>A0A1Y1HQ70</accession>
<dbReference type="AlphaFoldDB" id="A0A1Y1HQ70"/>
<evidence type="ECO:0000313" key="3">
    <source>
        <dbReference type="EMBL" id="GAQ80770.1"/>
    </source>
</evidence>
<keyword evidence="4" id="KW-1185">Reference proteome</keyword>
<dbReference type="InterPro" id="IPR039276">
    <property type="entry name" value="SHH1/2"/>
</dbReference>
<dbReference type="Proteomes" id="UP000054558">
    <property type="component" value="Unassembled WGS sequence"/>
</dbReference>
<dbReference type="Gene3D" id="2.30.30.140">
    <property type="match status" value="1"/>
</dbReference>